<dbReference type="WBParaSite" id="HPBE_0002349001-mRNA-1">
    <property type="protein sequence ID" value="HPBE_0002349001-mRNA-1"/>
    <property type="gene ID" value="HPBE_0002349001"/>
</dbReference>
<dbReference type="Proteomes" id="UP000050761">
    <property type="component" value="Unassembled WGS sequence"/>
</dbReference>
<sequence>MFILKRVSELFKKKANSPQAMELTSYPQVSKYRAKGPRSSFSCESDWDERAVSILSVDTDPAGGFQTGSMPADDRKSRPVREDMEAFCCESKARRGQTQLG</sequence>
<evidence type="ECO:0000313" key="3">
    <source>
        <dbReference type="Proteomes" id="UP000050761"/>
    </source>
</evidence>
<accession>A0A3P8CK84</accession>
<dbReference type="EMBL" id="UZAH01035120">
    <property type="protein sequence ID" value="VDP39102.1"/>
    <property type="molecule type" value="Genomic_DNA"/>
</dbReference>
<proteinExistence type="predicted"/>
<gene>
    <name evidence="2" type="ORF">HPBE_LOCUS23489</name>
</gene>
<evidence type="ECO:0000313" key="2">
    <source>
        <dbReference type="EMBL" id="VDP39102.1"/>
    </source>
</evidence>
<reference evidence="4" key="2">
    <citation type="submission" date="2019-09" db="UniProtKB">
        <authorList>
            <consortium name="WormBaseParasite"/>
        </authorList>
    </citation>
    <scope>IDENTIFICATION</scope>
</reference>
<keyword evidence="3" id="KW-1185">Reference proteome</keyword>
<accession>A0A183GLC0</accession>
<name>A0A183GLC0_HELPZ</name>
<dbReference type="AlphaFoldDB" id="A0A183GLC0"/>
<evidence type="ECO:0000256" key="1">
    <source>
        <dbReference type="SAM" id="MobiDB-lite"/>
    </source>
</evidence>
<evidence type="ECO:0000313" key="4">
    <source>
        <dbReference type="WBParaSite" id="HPBE_0002349001-mRNA-1"/>
    </source>
</evidence>
<protein>
    <submittedName>
        <fullName evidence="2 4">Uncharacterized protein</fullName>
    </submittedName>
</protein>
<feature type="region of interest" description="Disordered" evidence="1">
    <location>
        <begin position="58"/>
        <end position="80"/>
    </location>
</feature>
<organism evidence="3 4">
    <name type="scientific">Heligmosomoides polygyrus</name>
    <name type="common">Parasitic roundworm</name>
    <dbReference type="NCBI Taxonomy" id="6339"/>
    <lineage>
        <taxon>Eukaryota</taxon>
        <taxon>Metazoa</taxon>
        <taxon>Ecdysozoa</taxon>
        <taxon>Nematoda</taxon>
        <taxon>Chromadorea</taxon>
        <taxon>Rhabditida</taxon>
        <taxon>Rhabditina</taxon>
        <taxon>Rhabditomorpha</taxon>
        <taxon>Strongyloidea</taxon>
        <taxon>Heligmosomidae</taxon>
        <taxon>Heligmosomoides</taxon>
    </lineage>
</organism>
<reference evidence="2 3" key="1">
    <citation type="submission" date="2018-11" db="EMBL/GenBank/DDBJ databases">
        <authorList>
            <consortium name="Pathogen Informatics"/>
        </authorList>
    </citation>
    <scope>NUCLEOTIDE SEQUENCE [LARGE SCALE GENOMIC DNA]</scope>
</reference>